<keyword evidence="3 4" id="KW-0408">Iron</keyword>
<dbReference type="Gene3D" id="1.10.760.10">
    <property type="entry name" value="Cytochrome c-like domain"/>
    <property type="match status" value="2"/>
</dbReference>
<organism evidence="6 7">
    <name type="scientific">Aurantimonas aggregata</name>
    <dbReference type="NCBI Taxonomy" id="2047720"/>
    <lineage>
        <taxon>Bacteria</taxon>
        <taxon>Pseudomonadati</taxon>
        <taxon>Pseudomonadota</taxon>
        <taxon>Alphaproteobacteria</taxon>
        <taxon>Hyphomicrobiales</taxon>
        <taxon>Aurantimonadaceae</taxon>
        <taxon>Aurantimonas</taxon>
    </lineage>
</organism>
<feature type="domain" description="Cytochrome c" evidence="5">
    <location>
        <begin position="40"/>
        <end position="148"/>
    </location>
</feature>
<evidence type="ECO:0000259" key="5">
    <source>
        <dbReference type="PROSITE" id="PS51007"/>
    </source>
</evidence>
<proteinExistence type="predicted"/>
<dbReference type="GO" id="GO:0020037">
    <property type="term" value="F:heme binding"/>
    <property type="evidence" value="ECO:0007669"/>
    <property type="project" value="InterPro"/>
</dbReference>
<dbReference type="SUPFAM" id="SSF46626">
    <property type="entry name" value="Cytochrome c"/>
    <property type="match status" value="2"/>
</dbReference>
<protein>
    <submittedName>
        <fullName evidence="6">C-type cytochrome</fullName>
    </submittedName>
</protein>
<keyword evidence="2 4" id="KW-0479">Metal-binding</keyword>
<keyword evidence="7" id="KW-1185">Reference proteome</keyword>
<dbReference type="Pfam" id="PF00034">
    <property type="entry name" value="Cytochrom_C"/>
    <property type="match status" value="1"/>
</dbReference>
<dbReference type="PANTHER" id="PTHR35008:SF8">
    <property type="entry name" value="ALCOHOL DEHYDROGENASE CYTOCHROME C SUBUNIT"/>
    <property type="match status" value="1"/>
</dbReference>
<dbReference type="InterPro" id="IPR051459">
    <property type="entry name" value="Cytochrome_c-type_DH"/>
</dbReference>
<accession>A0A6L9MDH7</accession>
<dbReference type="EMBL" id="JAAAMJ010000001">
    <property type="protein sequence ID" value="NDV85797.1"/>
    <property type="molecule type" value="Genomic_DNA"/>
</dbReference>
<keyword evidence="1 4" id="KW-0349">Heme</keyword>
<dbReference type="RefSeq" id="WP_163042494.1">
    <property type="nucleotide sequence ID" value="NZ_JAAAMJ010000001.1"/>
</dbReference>
<dbReference type="Proteomes" id="UP000476332">
    <property type="component" value="Unassembled WGS sequence"/>
</dbReference>
<dbReference type="InterPro" id="IPR009056">
    <property type="entry name" value="Cyt_c-like_dom"/>
</dbReference>
<dbReference type="AlphaFoldDB" id="A0A6L9MDH7"/>
<name>A0A6L9MDH7_9HYPH</name>
<sequence length="314" mass="33296">MIERILTTVFVLVLVAAGAVYWLTIPQHLDAASIGDEASADAGNGERLFWAGGCSSCHAATRAEGDEALRLGGGAPLTTDFGTFHGPNISPDPEDGIGAWSLADFANAMQRGVDPEGRHLYPAFPYTSYIKMQPQEIADLWAFMKTLPPVEERAPDNDLAFPFTVRRGIGLWKLLFLGDDQPIVALPADAPEAAFVGRSLAEGPGHCGQCHTPRSLGGAGGLEDDRWLAGAPNPEGRGRVPNITPSDSGIGSWSASDLAYYFETGFTPDFDSVGGAMVAVQRNLARLPDEDRTAIAAYLKAVPALDSEDATPTQ</sequence>
<dbReference type="InterPro" id="IPR036909">
    <property type="entry name" value="Cyt_c-like_dom_sf"/>
</dbReference>
<dbReference type="GO" id="GO:0009055">
    <property type="term" value="F:electron transfer activity"/>
    <property type="evidence" value="ECO:0007669"/>
    <property type="project" value="InterPro"/>
</dbReference>
<dbReference type="GO" id="GO:0046872">
    <property type="term" value="F:metal ion binding"/>
    <property type="evidence" value="ECO:0007669"/>
    <property type="project" value="UniProtKB-KW"/>
</dbReference>
<gene>
    <name evidence="6" type="ORF">GTW51_03675</name>
</gene>
<feature type="domain" description="Cytochrome c" evidence="5">
    <location>
        <begin position="186"/>
        <end position="303"/>
    </location>
</feature>
<evidence type="ECO:0000313" key="7">
    <source>
        <dbReference type="Proteomes" id="UP000476332"/>
    </source>
</evidence>
<comment type="caution">
    <text evidence="6">The sequence shown here is derived from an EMBL/GenBank/DDBJ whole genome shotgun (WGS) entry which is preliminary data.</text>
</comment>
<evidence type="ECO:0000256" key="2">
    <source>
        <dbReference type="ARBA" id="ARBA00022723"/>
    </source>
</evidence>
<evidence type="ECO:0000313" key="6">
    <source>
        <dbReference type="EMBL" id="NDV85797.1"/>
    </source>
</evidence>
<dbReference type="PANTHER" id="PTHR35008">
    <property type="entry name" value="BLL4482 PROTEIN-RELATED"/>
    <property type="match status" value="1"/>
</dbReference>
<evidence type="ECO:0000256" key="4">
    <source>
        <dbReference type="PROSITE-ProRule" id="PRU00433"/>
    </source>
</evidence>
<evidence type="ECO:0000256" key="1">
    <source>
        <dbReference type="ARBA" id="ARBA00022617"/>
    </source>
</evidence>
<reference evidence="6 7" key="1">
    <citation type="submission" date="2020-01" db="EMBL/GenBank/DDBJ databases">
        <title>Genomes of bacteria type strains.</title>
        <authorList>
            <person name="Chen J."/>
            <person name="Zhu S."/>
            <person name="Chen J."/>
        </authorList>
    </citation>
    <scope>NUCLEOTIDE SEQUENCE [LARGE SCALE GENOMIC DNA]</scope>
    <source>
        <strain evidence="6 7">KCTC 52919</strain>
    </source>
</reference>
<dbReference type="PROSITE" id="PS51007">
    <property type="entry name" value="CYTC"/>
    <property type="match status" value="2"/>
</dbReference>
<evidence type="ECO:0000256" key="3">
    <source>
        <dbReference type="ARBA" id="ARBA00023004"/>
    </source>
</evidence>